<sequence>MELIELLGYLAQPSVFLIVFSGVLVGILVGAIPGLNGAIGISLLLPLTFTLEPQLGLLLLGGIYMGGMYGGSITGILINVPGDVVAAPVAMEGYPMTQQGRAKEALYYSVFSSMFGGFIGVLVLILFTPPLARFALQFGPAEMFFISLSGLIIVGALSGSLFKAAFAVLFGLFISTIGIDMIMGRERFTFGQAELRSGVSVVPVVLGLFCFAEMFLNIGKKSTEQVQYKDQSIARLTVVMAIVRKKFLVIKSSLIGTLIGLLPGVGTTLAVFMSYGEAKRVSKQPELFEKGNPEGIIAAESANNATVGSSMVPLLALGVPGSPTSAIIAGALVIHGIILGPSLFVNRPDVAYTFLYGMLLTVLAMTIIGAVGIKYFSYILKIRMQYIVPTVLVLALFGAYSVRNSLFDVGVAIVLGIFGAVFKKMEVPLAPIIIGVVLGPLIETNLARSMRIASARDLSLPQYLLASPLAIGLLVMVLVLLVIVIRMRIRSARAEEQQGS</sequence>
<accession>A0A4Z0WDI1</accession>
<feature type="transmembrane region" description="Helical" evidence="1">
    <location>
        <begin position="384"/>
        <end position="400"/>
    </location>
</feature>
<protein>
    <recommendedName>
        <fullName evidence="2">DUF112 domain-containing protein</fullName>
    </recommendedName>
</protein>
<feature type="transmembrane region" description="Helical" evidence="1">
    <location>
        <begin position="164"/>
        <end position="183"/>
    </location>
</feature>
<dbReference type="InterPro" id="IPR002823">
    <property type="entry name" value="DUF112_TM"/>
</dbReference>
<feature type="transmembrane region" description="Helical" evidence="1">
    <location>
        <begin position="195"/>
        <end position="216"/>
    </location>
</feature>
<feature type="transmembrane region" description="Helical" evidence="1">
    <location>
        <begin position="254"/>
        <end position="275"/>
    </location>
</feature>
<keyword evidence="1" id="KW-0812">Transmembrane</keyword>
<evidence type="ECO:0000313" key="3">
    <source>
        <dbReference type="EMBL" id="TGG93196.1"/>
    </source>
</evidence>
<evidence type="ECO:0000313" key="4">
    <source>
        <dbReference type="Proteomes" id="UP000297475"/>
    </source>
</evidence>
<comment type="caution">
    <text evidence="3">The sequence shown here is derived from an EMBL/GenBank/DDBJ whole genome shotgun (WGS) entry which is preliminary data.</text>
</comment>
<feature type="transmembrane region" description="Helical" evidence="1">
    <location>
        <begin position="57"/>
        <end position="78"/>
    </location>
</feature>
<keyword evidence="1" id="KW-1133">Transmembrane helix</keyword>
<dbReference type="OrthoDB" id="9781349at2"/>
<dbReference type="EMBL" id="SRMF01000003">
    <property type="protein sequence ID" value="TGG93196.1"/>
    <property type="molecule type" value="Genomic_DNA"/>
</dbReference>
<keyword evidence="4" id="KW-1185">Reference proteome</keyword>
<reference evidence="3 4" key="1">
    <citation type="submission" date="2019-04" db="EMBL/GenBank/DDBJ databases">
        <title>Natronospirillum operosus gen. nov., sp. nov., a haloalkaliphilic satellite isolated from decaying biomass of laboratory culture of cyanobacterium Geitlerinema sp. and proposal of Natronospirillaceae fam. nov. and Saccharospirillaceae fam. nov.</title>
        <authorList>
            <person name="Kevbrin V."/>
            <person name="Boltyanskaya Y."/>
            <person name="Koziaeva V."/>
            <person name="Grouzdev D.S."/>
            <person name="Park M."/>
            <person name="Cho J."/>
        </authorList>
    </citation>
    <scope>NUCLEOTIDE SEQUENCE [LARGE SCALE GENOMIC DNA]</scope>
    <source>
        <strain evidence="3 4">G-116</strain>
    </source>
</reference>
<feature type="transmembrane region" description="Helical" evidence="1">
    <location>
        <begin position="406"/>
        <end position="422"/>
    </location>
</feature>
<feature type="domain" description="DUF112" evidence="2">
    <location>
        <begin position="17"/>
        <end position="434"/>
    </location>
</feature>
<feature type="transmembrane region" description="Helical" evidence="1">
    <location>
        <begin position="463"/>
        <end position="485"/>
    </location>
</feature>
<evidence type="ECO:0000259" key="2">
    <source>
        <dbReference type="Pfam" id="PF01970"/>
    </source>
</evidence>
<feature type="transmembrane region" description="Helical" evidence="1">
    <location>
        <begin position="15"/>
        <end position="45"/>
    </location>
</feature>
<feature type="transmembrane region" description="Helical" evidence="1">
    <location>
        <begin position="134"/>
        <end position="158"/>
    </location>
</feature>
<dbReference type="PANTHER" id="PTHR35342">
    <property type="entry name" value="TRICARBOXYLIC TRANSPORT PROTEIN"/>
    <property type="match status" value="1"/>
</dbReference>
<dbReference type="Pfam" id="PF01970">
    <property type="entry name" value="TctA"/>
    <property type="match status" value="1"/>
</dbReference>
<evidence type="ECO:0000256" key="1">
    <source>
        <dbReference type="SAM" id="Phobius"/>
    </source>
</evidence>
<dbReference type="PANTHER" id="PTHR35342:SF5">
    <property type="entry name" value="TRICARBOXYLIC TRANSPORT PROTEIN"/>
    <property type="match status" value="1"/>
</dbReference>
<feature type="transmembrane region" description="Helical" evidence="1">
    <location>
        <begin position="314"/>
        <end position="338"/>
    </location>
</feature>
<gene>
    <name evidence="3" type="ORF">E4656_09040</name>
</gene>
<dbReference type="AlphaFoldDB" id="A0A4Z0WDI1"/>
<name>A0A4Z0WDI1_9GAMM</name>
<feature type="transmembrane region" description="Helical" evidence="1">
    <location>
        <begin position="105"/>
        <end position="127"/>
    </location>
</feature>
<organism evidence="3 4">
    <name type="scientific">Natronospirillum operosum</name>
    <dbReference type="NCBI Taxonomy" id="2759953"/>
    <lineage>
        <taxon>Bacteria</taxon>
        <taxon>Pseudomonadati</taxon>
        <taxon>Pseudomonadota</taxon>
        <taxon>Gammaproteobacteria</taxon>
        <taxon>Oceanospirillales</taxon>
        <taxon>Natronospirillaceae</taxon>
        <taxon>Natronospirillum</taxon>
    </lineage>
</organism>
<dbReference type="RefSeq" id="WP_135482906.1">
    <property type="nucleotide sequence ID" value="NZ_SRMF01000003.1"/>
</dbReference>
<feature type="transmembrane region" description="Helical" evidence="1">
    <location>
        <begin position="350"/>
        <end position="372"/>
    </location>
</feature>
<proteinExistence type="predicted"/>
<dbReference type="Proteomes" id="UP000297475">
    <property type="component" value="Unassembled WGS sequence"/>
</dbReference>
<keyword evidence="1" id="KW-0472">Membrane</keyword>